<dbReference type="GeneID" id="72466889"/>
<dbReference type="EMBL" id="BPUB01000002">
    <property type="protein sequence ID" value="GJG59070.1"/>
    <property type="molecule type" value="Genomic_DNA"/>
</dbReference>
<dbReference type="RefSeq" id="WP_223928919.1">
    <property type="nucleotide sequence ID" value="NZ_BPTU01000001.1"/>
</dbReference>
<dbReference type="Proteomes" id="UP000825483">
    <property type="component" value="Unassembled WGS sequence"/>
</dbReference>
<keyword evidence="1" id="KW-0812">Transmembrane</keyword>
<keyword evidence="3" id="KW-1185">Reference proteome</keyword>
<proteinExistence type="predicted"/>
<dbReference type="AlphaFoldDB" id="A0A9R1CYH2"/>
<accession>A0A9R1CYH2</accession>
<protein>
    <submittedName>
        <fullName evidence="2">Uncharacterized protein</fullName>
    </submittedName>
</protein>
<name>A0A9R1CYH2_9BACT</name>
<evidence type="ECO:0000313" key="2">
    <source>
        <dbReference type="EMBL" id="GJG59070.1"/>
    </source>
</evidence>
<keyword evidence="1" id="KW-0472">Membrane</keyword>
<reference evidence="2" key="1">
    <citation type="journal article" date="2022" name="Int. J. Syst. Evol. Microbiol.">
        <title>Prevotella lacticifex sp. nov., isolated from the rumen of cows.</title>
        <authorList>
            <person name="Shinkai T."/>
            <person name="Ikeyama N."/>
            <person name="Kumagai M."/>
            <person name="Ohmori H."/>
            <person name="Sakamoto M."/>
            <person name="Ohkuma M."/>
            <person name="Mitsumori M."/>
        </authorList>
    </citation>
    <scope>NUCLEOTIDE SEQUENCE</scope>
    <source>
        <strain evidence="2">R5076</strain>
    </source>
</reference>
<keyword evidence="1" id="KW-1133">Transmembrane helix</keyword>
<comment type="caution">
    <text evidence="2">The sequence shown here is derived from an EMBL/GenBank/DDBJ whole genome shotgun (WGS) entry which is preliminary data.</text>
</comment>
<gene>
    <name evidence="2" type="ORF">PRLR5076_19210</name>
</gene>
<evidence type="ECO:0000313" key="3">
    <source>
        <dbReference type="Proteomes" id="UP000825483"/>
    </source>
</evidence>
<organism evidence="2 3">
    <name type="scientific">Prevotella lacticifex</name>
    <dbReference type="NCBI Taxonomy" id="2854755"/>
    <lineage>
        <taxon>Bacteria</taxon>
        <taxon>Pseudomonadati</taxon>
        <taxon>Bacteroidota</taxon>
        <taxon>Bacteroidia</taxon>
        <taxon>Bacteroidales</taxon>
        <taxon>Prevotellaceae</taxon>
        <taxon>Prevotella</taxon>
    </lineage>
</organism>
<sequence>MKVVLNSLVPFKGFKAMFLFGILFVRNDLKHGLEEKDYNHEAIHGRQCLEMLGVFFYLWYVLEWLVRIPFYRFNVRKAYRNVSFEREAYGNERNKEYLSTRKMWSWIRYI</sequence>
<evidence type="ECO:0000256" key="1">
    <source>
        <dbReference type="SAM" id="Phobius"/>
    </source>
</evidence>
<feature type="transmembrane region" description="Helical" evidence="1">
    <location>
        <begin position="51"/>
        <end position="70"/>
    </location>
</feature>